<dbReference type="GO" id="GO:0016787">
    <property type="term" value="F:hydrolase activity"/>
    <property type="evidence" value="ECO:0007669"/>
    <property type="project" value="UniProtKB-KW"/>
</dbReference>
<reference evidence="3 4" key="1">
    <citation type="journal article" date="2012" name="J. Bacteriol.">
        <title>Genome sequence of the pathogenic Herbaspirillum seropedicae strain Os34, isolated from rice roots.</title>
        <authorList>
            <person name="Ye W."/>
            <person name="Ye S."/>
            <person name="Liu J."/>
            <person name="Chang S."/>
            <person name="Chen M."/>
            <person name="Zhu B."/>
            <person name="Guo L."/>
            <person name="An Q."/>
        </authorList>
    </citation>
    <scope>NUCLEOTIDE SEQUENCE [LARGE SCALE GENOMIC DNA]</scope>
    <source>
        <strain evidence="3 4">Os34</strain>
    </source>
</reference>
<sequence length="212" mass="21681">MSYPQTLVQIAGGTARAATWQEAVLLIIDHQTEYTTGRAPMTGIDAAIGQVAELLRQARAAGAPVIHVVHHGKPGGAMFDPQGPHVAIIDGVQPVTGELVLSKSLPNSFAGTSLDEAIRKTGRKSLIVAGFATHMCVSATVRSALDHGYASTVVAAACATRDLPDALGGPAIAAADVQRVALAELADRYATVVADAAALASVSDVTRSHTSA</sequence>
<evidence type="ECO:0000313" key="3">
    <source>
        <dbReference type="EMBL" id="QJP99372.1"/>
    </source>
</evidence>
<dbReference type="PANTHER" id="PTHR43540">
    <property type="entry name" value="PEROXYUREIDOACRYLATE/UREIDOACRYLATE AMIDOHYDROLASE-RELATED"/>
    <property type="match status" value="1"/>
</dbReference>
<name>A0A6M3ZM00_9BURK</name>
<proteinExistence type="predicted"/>
<evidence type="ECO:0000256" key="1">
    <source>
        <dbReference type="ARBA" id="ARBA00022801"/>
    </source>
</evidence>
<dbReference type="InterPro" id="IPR050272">
    <property type="entry name" value="Isochorismatase-like_hydrls"/>
</dbReference>
<protein>
    <submittedName>
        <fullName evidence="3">Cysteine hydrolase</fullName>
    </submittedName>
</protein>
<dbReference type="EMBL" id="CP008956">
    <property type="protein sequence ID" value="QJP99372.1"/>
    <property type="molecule type" value="Genomic_DNA"/>
</dbReference>
<accession>A0A6M3ZM00</accession>
<dbReference type="AlphaFoldDB" id="A0A6M3ZM00"/>
<feature type="domain" description="Isochorismatase-like" evidence="2">
    <location>
        <begin position="24"/>
        <end position="192"/>
    </location>
</feature>
<dbReference type="Pfam" id="PF00857">
    <property type="entry name" value="Isochorismatase"/>
    <property type="match status" value="1"/>
</dbReference>
<dbReference type="RefSeq" id="WP_017451453.1">
    <property type="nucleotide sequence ID" value="NZ_CP008956.1"/>
</dbReference>
<dbReference type="Proteomes" id="UP000501648">
    <property type="component" value="Chromosome"/>
</dbReference>
<dbReference type="SUPFAM" id="SSF52499">
    <property type="entry name" value="Isochorismatase-like hydrolases"/>
    <property type="match status" value="1"/>
</dbReference>
<evidence type="ECO:0000313" key="4">
    <source>
        <dbReference type="Proteomes" id="UP000501648"/>
    </source>
</evidence>
<organism evidence="3 4">
    <name type="scientific">Herbaspirillum rubrisubalbicans Os34</name>
    <dbReference type="NCBI Taxonomy" id="1235827"/>
    <lineage>
        <taxon>Bacteria</taxon>
        <taxon>Pseudomonadati</taxon>
        <taxon>Pseudomonadota</taxon>
        <taxon>Betaproteobacteria</taxon>
        <taxon>Burkholderiales</taxon>
        <taxon>Oxalobacteraceae</taxon>
        <taxon>Herbaspirillum</taxon>
    </lineage>
</organism>
<keyword evidence="1 3" id="KW-0378">Hydrolase</keyword>
<dbReference type="Gene3D" id="3.40.50.850">
    <property type="entry name" value="Isochorismatase-like"/>
    <property type="match status" value="1"/>
</dbReference>
<dbReference type="PANTHER" id="PTHR43540:SF15">
    <property type="entry name" value="BLR5631 PROTEIN"/>
    <property type="match status" value="1"/>
</dbReference>
<dbReference type="InterPro" id="IPR036380">
    <property type="entry name" value="Isochorismatase-like_sf"/>
</dbReference>
<dbReference type="InterPro" id="IPR000868">
    <property type="entry name" value="Isochorismatase-like_dom"/>
</dbReference>
<evidence type="ECO:0000259" key="2">
    <source>
        <dbReference type="Pfam" id="PF00857"/>
    </source>
</evidence>
<dbReference type="CDD" id="cd01014">
    <property type="entry name" value="nicotinamidase_related"/>
    <property type="match status" value="1"/>
</dbReference>
<gene>
    <name evidence="3" type="ORF">C798_03765</name>
</gene>